<accession>A0A7W8JTF2</accession>
<sequence length="262" mass="28554">MAPPRPYDRPLTRAGLPTEVRAMLDDSPLQEPPQQGRTSRVAFALDASGGPIVLKCSAGEHLEVIRREHQALRTVHPLGVPAPQPLLFLERPTSLGREGWLVTQRLPGTTLETALSTELDRARRTSLLTDFGAALARLHATTPPPDFGSYNWLEHTLEVTNTLNPAVDPARIERLRNKRPSPVAPALIHGDLFLDNVMTVGGRVIGLIDWAFADIGDPRYDVAVATHDLTPADRAAFAEGYGPGARLTAQEAAYFVEIALLF</sequence>
<dbReference type="PANTHER" id="PTHR21310">
    <property type="entry name" value="AMINOGLYCOSIDE PHOSPHOTRANSFERASE-RELATED-RELATED"/>
    <property type="match status" value="1"/>
</dbReference>
<gene>
    <name evidence="2" type="ORF">HNQ08_001563</name>
</gene>
<evidence type="ECO:0000259" key="1">
    <source>
        <dbReference type="Pfam" id="PF01636"/>
    </source>
</evidence>
<protein>
    <submittedName>
        <fullName evidence="2">Aminoglycoside phosphotransferase (APT) family kinase protein</fullName>
    </submittedName>
</protein>
<dbReference type="InterPro" id="IPR011009">
    <property type="entry name" value="Kinase-like_dom_sf"/>
</dbReference>
<keyword evidence="3" id="KW-1185">Reference proteome</keyword>
<dbReference type="Pfam" id="PF01636">
    <property type="entry name" value="APH"/>
    <property type="match status" value="1"/>
</dbReference>
<name>A0A7W8JTF2_9DEIO</name>
<dbReference type="InterPro" id="IPR002575">
    <property type="entry name" value="Aminoglycoside_PTrfase"/>
</dbReference>
<keyword evidence="2" id="KW-0808">Transferase</keyword>
<dbReference type="Gene3D" id="3.90.1200.10">
    <property type="match status" value="1"/>
</dbReference>
<dbReference type="Proteomes" id="UP000552709">
    <property type="component" value="Unassembled WGS sequence"/>
</dbReference>
<organism evidence="2 3">
    <name type="scientific">Deinococcus humi</name>
    <dbReference type="NCBI Taxonomy" id="662880"/>
    <lineage>
        <taxon>Bacteria</taxon>
        <taxon>Thermotogati</taxon>
        <taxon>Deinococcota</taxon>
        <taxon>Deinococci</taxon>
        <taxon>Deinococcales</taxon>
        <taxon>Deinococcaceae</taxon>
        <taxon>Deinococcus</taxon>
    </lineage>
</organism>
<dbReference type="GO" id="GO:0016301">
    <property type="term" value="F:kinase activity"/>
    <property type="evidence" value="ECO:0007669"/>
    <property type="project" value="UniProtKB-KW"/>
</dbReference>
<dbReference type="AlphaFoldDB" id="A0A7W8JTF2"/>
<dbReference type="InterPro" id="IPR051678">
    <property type="entry name" value="AGP_Transferase"/>
</dbReference>
<dbReference type="EMBL" id="JACHFL010000003">
    <property type="protein sequence ID" value="MBB5362468.1"/>
    <property type="molecule type" value="Genomic_DNA"/>
</dbReference>
<evidence type="ECO:0000313" key="2">
    <source>
        <dbReference type="EMBL" id="MBB5362468.1"/>
    </source>
</evidence>
<feature type="domain" description="Aminoglycoside phosphotransferase" evidence="1">
    <location>
        <begin position="32"/>
        <end position="244"/>
    </location>
</feature>
<reference evidence="2 3" key="1">
    <citation type="submission" date="2020-08" db="EMBL/GenBank/DDBJ databases">
        <title>Genomic Encyclopedia of Type Strains, Phase IV (KMG-IV): sequencing the most valuable type-strain genomes for metagenomic binning, comparative biology and taxonomic classification.</title>
        <authorList>
            <person name="Goeker M."/>
        </authorList>
    </citation>
    <scope>NUCLEOTIDE SEQUENCE [LARGE SCALE GENOMIC DNA]</scope>
    <source>
        <strain evidence="2 3">DSM 27939</strain>
    </source>
</reference>
<evidence type="ECO:0000313" key="3">
    <source>
        <dbReference type="Proteomes" id="UP000552709"/>
    </source>
</evidence>
<keyword evidence="2" id="KW-0418">Kinase</keyword>
<comment type="caution">
    <text evidence="2">The sequence shown here is derived from an EMBL/GenBank/DDBJ whole genome shotgun (WGS) entry which is preliminary data.</text>
</comment>
<proteinExistence type="predicted"/>
<dbReference type="RefSeq" id="WP_189366209.1">
    <property type="nucleotide sequence ID" value="NZ_JACHFL010000003.1"/>
</dbReference>
<dbReference type="SUPFAM" id="SSF56112">
    <property type="entry name" value="Protein kinase-like (PK-like)"/>
    <property type="match status" value="1"/>
</dbReference>